<evidence type="ECO:0000313" key="5">
    <source>
        <dbReference type="Proteomes" id="UP000225972"/>
    </source>
</evidence>
<keyword evidence="5" id="KW-1185">Reference proteome</keyword>
<dbReference type="Pfam" id="PF07883">
    <property type="entry name" value="Cupin_2"/>
    <property type="match status" value="1"/>
</dbReference>
<evidence type="ECO:0000256" key="1">
    <source>
        <dbReference type="ARBA" id="ARBA00022723"/>
    </source>
</evidence>
<feature type="domain" description="Cupin type-2" evidence="3">
    <location>
        <begin position="46"/>
        <end position="117"/>
    </location>
</feature>
<accession>A0A238JFE6</accession>
<sequence>MPKIDLSQVPVRTGSSYPAKYSDRMAGRSGQGVGDAGGLTQFGANLVRLAPGALSSLRHWHEKQDEFLIVTEGALTLIDDTGETPLVPGDCCAFPANDGNGHHIVNRSDRDGVFLVVGTRTETETGWYSDIDMKVEVAGGKMRFTRKDGSDVG</sequence>
<dbReference type="EMBL" id="FXXP01000002">
    <property type="protein sequence ID" value="SMX29135.1"/>
    <property type="molecule type" value="Genomic_DNA"/>
</dbReference>
<dbReference type="InterPro" id="IPR011051">
    <property type="entry name" value="RmlC_Cupin_sf"/>
</dbReference>
<reference evidence="5" key="1">
    <citation type="submission" date="2017-05" db="EMBL/GenBank/DDBJ databases">
        <authorList>
            <person name="Rodrigo-Torres L."/>
            <person name="Arahal R. D."/>
            <person name="Lucena T."/>
        </authorList>
    </citation>
    <scope>NUCLEOTIDE SEQUENCE [LARGE SCALE GENOMIC DNA]</scope>
    <source>
        <strain evidence="5">CECT 8649</strain>
    </source>
</reference>
<dbReference type="PANTHER" id="PTHR35848">
    <property type="entry name" value="OXALATE-BINDING PROTEIN"/>
    <property type="match status" value="1"/>
</dbReference>
<dbReference type="Proteomes" id="UP000225972">
    <property type="component" value="Unassembled WGS sequence"/>
</dbReference>
<dbReference type="SUPFAM" id="SSF51182">
    <property type="entry name" value="RmlC-like cupins"/>
    <property type="match status" value="1"/>
</dbReference>
<name>A0A238JFE6_9RHOB</name>
<gene>
    <name evidence="4" type="ORF">TRP8649_03267</name>
</gene>
<dbReference type="GO" id="GO:0046872">
    <property type="term" value="F:metal ion binding"/>
    <property type="evidence" value="ECO:0007669"/>
    <property type="project" value="UniProtKB-KW"/>
</dbReference>
<evidence type="ECO:0000259" key="3">
    <source>
        <dbReference type="Pfam" id="PF07883"/>
    </source>
</evidence>
<dbReference type="RefSeq" id="WP_099246955.1">
    <property type="nucleotide sequence ID" value="NZ_FXXP01000002.1"/>
</dbReference>
<dbReference type="CDD" id="cd02224">
    <property type="entry name" value="cupin_SPO2919-like"/>
    <property type="match status" value="1"/>
</dbReference>
<organism evidence="4 5">
    <name type="scientific">Pelagimonas phthalicica</name>
    <dbReference type="NCBI Taxonomy" id="1037362"/>
    <lineage>
        <taxon>Bacteria</taxon>
        <taxon>Pseudomonadati</taxon>
        <taxon>Pseudomonadota</taxon>
        <taxon>Alphaproteobacteria</taxon>
        <taxon>Rhodobacterales</taxon>
        <taxon>Roseobacteraceae</taxon>
        <taxon>Pelagimonas</taxon>
    </lineage>
</organism>
<dbReference type="InterPro" id="IPR013096">
    <property type="entry name" value="Cupin_2"/>
</dbReference>
<dbReference type="PANTHER" id="PTHR35848:SF9">
    <property type="entry name" value="SLL1358 PROTEIN"/>
    <property type="match status" value="1"/>
</dbReference>
<feature type="region of interest" description="Disordered" evidence="2">
    <location>
        <begin position="1"/>
        <end position="32"/>
    </location>
</feature>
<dbReference type="OrthoDB" id="5290459at2"/>
<protein>
    <submittedName>
        <fullName evidence="4">Cupin domain protein</fullName>
    </submittedName>
</protein>
<dbReference type="AlphaFoldDB" id="A0A238JFE6"/>
<proteinExistence type="predicted"/>
<evidence type="ECO:0000256" key="2">
    <source>
        <dbReference type="SAM" id="MobiDB-lite"/>
    </source>
</evidence>
<dbReference type="Gene3D" id="2.60.120.10">
    <property type="entry name" value="Jelly Rolls"/>
    <property type="match status" value="1"/>
</dbReference>
<dbReference type="InterPro" id="IPR014710">
    <property type="entry name" value="RmlC-like_jellyroll"/>
</dbReference>
<keyword evidence="1" id="KW-0479">Metal-binding</keyword>
<dbReference type="InterPro" id="IPR051610">
    <property type="entry name" value="GPI/OXD"/>
</dbReference>
<evidence type="ECO:0000313" key="4">
    <source>
        <dbReference type="EMBL" id="SMX29135.1"/>
    </source>
</evidence>